<comment type="caution">
    <text evidence="2">The sequence shown here is derived from an EMBL/GenBank/DDBJ whole genome shotgun (WGS) entry which is preliminary data.</text>
</comment>
<feature type="signal peptide" evidence="1">
    <location>
        <begin position="1"/>
        <end position="20"/>
    </location>
</feature>
<dbReference type="Proteomes" id="UP000823597">
    <property type="component" value="Unassembled WGS sequence"/>
</dbReference>
<keyword evidence="1" id="KW-0732">Signal</keyword>
<dbReference type="EMBL" id="JADIME010000070">
    <property type="protein sequence ID" value="MBO8465634.1"/>
    <property type="molecule type" value="Genomic_DNA"/>
</dbReference>
<protein>
    <submittedName>
        <fullName evidence="2">DUF4932 domain-containing protein</fullName>
    </submittedName>
</protein>
<feature type="chain" id="PRO_5039287271" evidence="1">
    <location>
        <begin position="21"/>
        <end position="490"/>
    </location>
</feature>
<dbReference type="PROSITE" id="PS51257">
    <property type="entry name" value="PROKAR_LIPOPROTEIN"/>
    <property type="match status" value="1"/>
</dbReference>
<name>A0A9D9N9Y3_9BACT</name>
<reference evidence="2" key="2">
    <citation type="journal article" date="2021" name="PeerJ">
        <title>Extensive microbial diversity within the chicken gut microbiome revealed by metagenomics and culture.</title>
        <authorList>
            <person name="Gilroy R."/>
            <person name="Ravi A."/>
            <person name="Getino M."/>
            <person name="Pursley I."/>
            <person name="Horton D.L."/>
            <person name="Alikhan N.F."/>
            <person name="Baker D."/>
            <person name="Gharbi K."/>
            <person name="Hall N."/>
            <person name="Watson M."/>
            <person name="Adriaenssens E.M."/>
            <person name="Foster-Nyarko E."/>
            <person name="Jarju S."/>
            <person name="Secka A."/>
            <person name="Antonio M."/>
            <person name="Oren A."/>
            <person name="Chaudhuri R.R."/>
            <person name="La Ragione R."/>
            <person name="Hildebrand F."/>
            <person name="Pallen M.J."/>
        </authorList>
    </citation>
    <scope>NUCLEOTIDE SEQUENCE</scope>
    <source>
        <strain evidence="2">10037</strain>
    </source>
</reference>
<accession>A0A9D9N9Y3</accession>
<organism evidence="2 3">
    <name type="scientific">Candidatus Merdivivens pullistercoris</name>
    <dbReference type="NCBI Taxonomy" id="2840873"/>
    <lineage>
        <taxon>Bacteria</taxon>
        <taxon>Pseudomonadati</taxon>
        <taxon>Bacteroidota</taxon>
        <taxon>Bacteroidia</taxon>
        <taxon>Bacteroidales</taxon>
        <taxon>Muribaculaceae</taxon>
        <taxon>Muribaculaceae incertae sedis</taxon>
        <taxon>Candidatus Merdivivens</taxon>
    </lineage>
</organism>
<dbReference type="AlphaFoldDB" id="A0A9D9N9Y3"/>
<reference evidence="2" key="1">
    <citation type="submission" date="2020-10" db="EMBL/GenBank/DDBJ databases">
        <authorList>
            <person name="Gilroy R."/>
        </authorList>
    </citation>
    <scope>NUCLEOTIDE SEQUENCE</scope>
    <source>
        <strain evidence="2">10037</strain>
    </source>
</reference>
<evidence type="ECO:0000256" key="1">
    <source>
        <dbReference type="SAM" id="SignalP"/>
    </source>
</evidence>
<evidence type="ECO:0000313" key="3">
    <source>
        <dbReference type="Proteomes" id="UP000823597"/>
    </source>
</evidence>
<sequence length="490" mass="56254">MLKRTIIFLLGILASSGCFAQITSFKADERFELTSIAARLAGYQEYMQGSVQSYNAAIDSYFARYKEHGLIGFLKQMRQENHIGYDAIPQAAQTLVIKDGTVSVSEDADIAKLCETDPRWTEDNYRRFVWLLDEFYRQTDFHSFFEDNASLYAKGEEIMLKMCPVDTAWFGGFFGRDMSETGLCLAFVNGPNSYLMSDTGVIDGTVLVYGLFFDPSFVDPGQIGSQTAGIYGPGAISSLCGVMVAPIAERYEDDFKEAADIFFNQYDINNLMRYKGVKEPDRMVYDWLQLLCTAMYFKDKGLYCPEDYGFGKRDESFEYNSTIASSARNGCFWLDSSIEKMREFYLDRERYRDFGDFMPELAEYFSDAAKNIRRERKHYASLYPNVVSAKVKKNYSPDTLLVEFGFSVPMHTGVNGTGNYPYDDGTLMIEPSKPYDKTVYYSDDARKLTMKIEKSSLEKGRSYGFALPWRYYRSYKGYPMKGDYVFVFKY</sequence>
<proteinExistence type="predicted"/>
<evidence type="ECO:0000313" key="2">
    <source>
        <dbReference type="EMBL" id="MBO8465634.1"/>
    </source>
</evidence>
<gene>
    <name evidence="2" type="ORF">IAB93_06535</name>
</gene>